<evidence type="ECO:0000313" key="2">
    <source>
        <dbReference type="Proteomes" id="UP000011135"/>
    </source>
</evidence>
<evidence type="ECO:0000313" key="1">
    <source>
        <dbReference type="EMBL" id="ELR72750.1"/>
    </source>
</evidence>
<name>L8JVF4_9BACT</name>
<dbReference type="Proteomes" id="UP000011135">
    <property type="component" value="Unassembled WGS sequence"/>
</dbReference>
<keyword evidence="2" id="KW-1185">Reference proteome</keyword>
<dbReference type="EMBL" id="AMZN01000015">
    <property type="protein sequence ID" value="ELR72750.1"/>
    <property type="molecule type" value="Genomic_DNA"/>
</dbReference>
<proteinExistence type="predicted"/>
<dbReference type="RefSeq" id="WP_009578802.1">
    <property type="nucleotide sequence ID" value="NZ_AMZN01000015.1"/>
</dbReference>
<sequence length="97" mass="10879">MVNIENQLKQNLSIVEFLGLILTAPKDLSGAGPYILVPTGVLSAASRNTSETINYCKEHELIEVKPLGSKCYEFHITSKGAAFHRSQRIKEKYSRER</sequence>
<organism evidence="1 2">
    <name type="scientific">Fulvivirga imtechensis AK7</name>
    <dbReference type="NCBI Taxonomy" id="1237149"/>
    <lineage>
        <taxon>Bacteria</taxon>
        <taxon>Pseudomonadati</taxon>
        <taxon>Bacteroidota</taxon>
        <taxon>Cytophagia</taxon>
        <taxon>Cytophagales</taxon>
        <taxon>Fulvivirgaceae</taxon>
        <taxon>Fulvivirga</taxon>
    </lineage>
</organism>
<dbReference type="AlphaFoldDB" id="L8JVF4"/>
<reference evidence="1 2" key="1">
    <citation type="submission" date="2012-12" db="EMBL/GenBank/DDBJ databases">
        <title>Genome assembly of Fulvivirga imtechensis AK7.</title>
        <authorList>
            <person name="Nupur N."/>
            <person name="Khatri I."/>
            <person name="Kumar R."/>
            <person name="Subramanian S."/>
            <person name="Pinnaka A."/>
        </authorList>
    </citation>
    <scope>NUCLEOTIDE SEQUENCE [LARGE SCALE GENOMIC DNA]</scope>
    <source>
        <strain evidence="1 2">AK7</strain>
    </source>
</reference>
<comment type="caution">
    <text evidence="1">The sequence shown here is derived from an EMBL/GenBank/DDBJ whole genome shotgun (WGS) entry which is preliminary data.</text>
</comment>
<gene>
    <name evidence="1" type="ORF">C900_01129</name>
</gene>
<protein>
    <submittedName>
        <fullName evidence="1">Uncharacterized protein</fullName>
    </submittedName>
</protein>
<accession>L8JVF4</accession>
<dbReference type="OrthoDB" id="9877076at2"/>